<gene>
    <name evidence="1" type="ORF">VDAG_02380</name>
</gene>
<dbReference type="STRING" id="498257.G2WXP8"/>
<reference evidence="1 2" key="1">
    <citation type="submission" date="2008-03" db="EMBL/GenBank/DDBJ databases">
        <title>The Genome Sequence of Verticillium dahliae VdLs.17.</title>
        <authorList>
            <consortium name="The Broad Institute Genome Sequencing Platform"/>
            <person name="Ma L.-J.J."/>
            <person name="Klosterman S.J."/>
            <person name="Subbarao K."/>
            <person name="Dobinson K."/>
            <person name="Veronese P."/>
            <person name="Kang S."/>
            <person name="Gold S.E."/>
            <person name="Young S."/>
            <person name="Jaffe D."/>
            <person name="Gnerre S."/>
            <person name="Berlin A."/>
            <person name="Heiman D."/>
            <person name="Hepburn T."/>
            <person name="Sykes S."/>
            <person name="Alvarado L."/>
            <person name="Kodira C.D."/>
            <person name="Lander E."/>
            <person name="Galagan J."/>
            <person name="Nusbaum C."/>
            <person name="Birren B."/>
        </authorList>
    </citation>
    <scope>NUCLEOTIDE SEQUENCE [LARGE SCALE GENOMIC DNA]</scope>
    <source>
        <strain evidence="2">VdLs.17 / ATCC MYA-4575 / FGSC 10137</strain>
    </source>
</reference>
<dbReference type="KEGG" id="vda:VDAG_02380"/>
<dbReference type="InterPro" id="IPR046341">
    <property type="entry name" value="SET_dom_sf"/>
</dbReference>
<protein>
    <recommendedName>
        <fullName evidence="3">SET domain-containing protein</fullName>
    </recommendedName>
</protein>
<dbReference type="Proteomes" id="UP000001611">
    <property type="component" value="Chromosome 3"/>
</dbReference>
<keyword evidence="2" id="KW-1185">Reference proteome</keyword>
<dbReference type="SUPFAM" id="SSF82199">
    <property type="entry name" value="SET domain"/>
    <property type="match status" value="1"/>
</dbReference>
<proteinExistence type="predicted"/>
<evidence type="ECO:0000313" key="2">
    <source>
        <dbReference type="Proteomes" id="UP000001611"/>
    </source>
</evidence>
<dbReference type="OMA" id="KICADHK"/>
<evidence type="ECO:0000313" key="1">
    <source>
        <dbReference type="EMBL" id="EGY20856.1"/>
    </source>
</evidence>
<dbReference type="HOGENOM" id="CLU_816836_0_0_1"/>
<dbReference type="GeneID" id="20703843"/>
<dbReference type="OrthoDB" id="1678912at2759"/>
<dbReference type="InParanoid" id="G2WXP8"/>
<accession>G2WXP8</accession>
<dbReference type="EMBL" id="DS572698">
    <property type="protein sequence ID" value="EGY20856.1"/>
    <property type="molecule type" value="Genomic_DNA"/>
</dbReference>
<dbReference type="AlphaFoldDB" id="G2WXP8"/>
<dbReference type="RefSeq" id="XP_009651328.1">
    <property type="nucleotide sequence ID" value="XM_009653033.1"/>
</dbReference>
<evidence type="ECO:0008006" key="3">
    <source>
        <dbReference type="Google" id="ProtNLM"/>
    </source>
</evidence>
<sequence>MGIMQVGKDVQFGELHKRLRKADLHHLIEFKGQGRSRPDSVLSRQTRQELGLSLRTYQRYKLDGKYWSVIRGPPEGPLDGLFCLIPFSQEEPLKVQAKDYLELDPKELLSLHSLLSDDYMAKHMRSCSFLEAPKPTAWPTDRPWPADPTTIQADEKQCDYCDADKCLCLSTIFEVVPRIKRYGAVRGLQAVALNAGAVTYEKGSFIGVVAGDLYPLGMYEDEHRTFDFERPDLEDQPAECQLRMTEVGNCFRLLGTAEDPSALLVQKRRGGQWVMVVEAKRSIMDDDQISLRCCPEATRPRCTGHRRHGGACGPCMAVSSASAFLSERASPANGRTHLLG</sequence>
<organism evidence="1 2">
    <name type="scientific">Verticillium dahliae (strain VdLs.17 / ATCC MYA-4575 / FGSC 10137)</name>
    <name type="common">Verticillium wilt</name>
    <dbReference type="NCBI Taxonomy" id="498257"/>
    <lineage>
        <taxon>Eukaryota</taxon>
        <taxon>Fungi</taxon>
        <taxon>Dikarya</taxon>
        <taxon>Ascomycota</taxon>
        <taxon>Pezizomycotina</taxon>
        <taxon>Sordariomycetes</taxon>
        <taxon>Hypocreomycetidae</taxon>
        <taxon>Glomerellales</taxon>
        <taxon>Plectosphaerellaceae</taxon>
        <taxon>Verticillium</taxon>
    </lineage>
</organism>
<name>G2WXP8_VERDV</name>